<dbReference type="InterPro" id="IPR003594">
    <property type="entry name" value="HATPase_dom"/>
</dbReference>
<proteinExistence type="predicted"/>
<evidence type="ECO:0000256" key="7">
    <source>
        <dbReference type="ARBA" id="ARBA00022777"/>
    </source>
</evidence>
<keyword evidence="14" id="KW-1185">Reference proteome</keyword>
<dbReference type="FunFam" id="3.30.450.40:FF:000052">
    <property type="entry name" value="Oxygen sensor histidine kinase response regulator DevS/DosS"/>
    <property type="match status" value="1"/>
</dbReference>
<dbReference type="AlphaFoldDB" id="A0A1G9MJ79"/>
<keyword evidence="4" id="KW-0597">Phosphoprotein</keyword>
<dbReference type="GO" id="GO:0019826">
    <property type="term" value="F:oxygen sensor activity"/>
    <property type="evidence" value="ECO:0007669"/>
    <property type="project" value="UniProtKB-ARBA"/>
</dbReference>
<evidence type="ECO:0000259" key="11">
    <source>
        <dbReference type="SMART" id="SM00065"/>
    </source>
</evidence>
<dbReference type="PANTHER" id="PTHR24421:SF56">
    <property type="entry name" value="OXYGEN SENSOR HISTIDINE KINASE RESPONSE REGULATOR DOST"/>
    <property type="match status" value="1"/>
</dbReference>
<evidence type="ECO:0000256" key="3">
    <source>
        <dbReference type="ARBA" id="ARBA00022490"/>
    </source>
</evidence>
<keyword evidence="3" id="KW-0963">Cytoplasm</keyword>
<evidence type="ECO:0000313" key="13">
    <source>
        <dbReference type="EMBL" id="SDL74061.1"/>
    </source>
</evidence>
<dbReference type="GO" id="GO:0070025">
    <property type="term" value="F:carbon monoxide binding"/>
    <property type="evidence" value="ECO:0007669"/>
    <property type="project" value="UniProtKB-ARBA"/>
</dbReference>
<feature type="domain" description="GAF" evidence="11">
    <location>
        <begin position="218"/>
        <end position="361"/>
    </location>
</feature>
<evidence type="ECO:0000259" key="12">
    <source>
        <dbReference type="SMART" id="SM00387"/>
    </source>
</evidence>
<keyword evidence="7 13" id="KW-0418">Kinase</keyword>
<evidence type="ECO:0000313" key="14">
    <source>
        <dbReference type="Proteomes" id="UP000199202"/>
    </source>
</evidence>
<dbReference type="STRING" id="633440.SAMN05421869_13025"/>
<evidence type="ECO:0000256" key="5">
    <source>
        <dbReference type="ARBA" id="ARBA00022679"/>
    </source>
</evidence>
<reference evidence="13 14" key="1">
    <citation type="submission" date="2016-10" db="EMBL/GenBank/DDBJ databases">
        <authorList>
            <person name="de Groot N.N."/>
        </authorList>
    </citation>
    <scope>NUCLEOTIDE SEQUENCE [LARGE SCALE GENOMIC DNA]</scope>
    <source>
        <strain evidence="13 14">CGMCC 4.6533</strain>
    </source>
</reference>
<dbReference type="Pfam" id="PF07730">
    <property type="entry name" value="HisKA_3"/>
    <property type="match status" value="1"/>
</dbReference>
<dbReference type="CDD" id="cd16917">
    <property type="entry name" value="HATPase_UhpB-NarQ-NarX-like"/>
    <property type="match status" value="1"/>
</dbReference>
<gene>
    <name evidence="13" type="ORF">SAMN05421869_13025</name>
</gene>
<keyword evidence="6" id="KW-0479">Metal-binding</keyword>
<dbReference type="GO" id="GO:0070026">
    <property type="term" value="F:nitric oxide binding"/>
    <property type="evidence" value="ECO:0007669"/>
    <property type="project" value="UniProtKB-ARBA"/>
</dbReference>
<dbReference type="SMART" id="SM00387">
    <property type="entry name" value="HATPase_c"/>
    <property type="match status" value="1"/>
</dbReference>
<dbReference type="GO" id="GO:0070483">
    <property type="term" value="P:detection of hypoxia"/>
    <property type="evidence" value="ECO:0007669"/>
    <property type="project" value="UniProtKB-ARBA"/>
</dbReference>
<dbReference type="Proteomes" id="UP000199202">
    <property type="component" value="Unassembled WGS sequence"/>
</dbReference>
<dbReference type="Gene3D" id="3.30.450.40">
    <property type="match status" value="2"/>
</dbReference>
<dbReference type="GO" id="GO:0005524">
    <property type="term" value="F:ATP binding"/>
    <property type="evidence" value="ECO:0007669"/>
    <property type="project" value="UniProtKB-ARBA"/>
</dbReference>
<keyword evidence="5" id="KW-0808">Transferase</keyword>
<comment type="cofactor">
    <cofactor evidence="2">
        <name>heme</name>
        <dbReference type="ChEBI" id="CHEBI:30413"/>
    </cofactor>
</comment>
<dbReference type="GO" id="GO:0000287">
    <property type="term" value="F:magnesium ion binding"/>
    <property type="evidence" value="ECO:0007669"/>
    <property type="project" value="UniProtKB-ARBA"/>
</dbReference>
<dbReference type="GO" id="GO:0016020">
    <property type="term" value="C:membrane"/>
    <property type="evidence" value="ECO:0007669"/>
    <property type="project" value="InterPro"/>
</dbReference>
<dbReference type="InterPro" id="IPR011712">
    <property type="entry name" value="Sig_transdc_His_kin_sub3_dim/P"/>
</dbReference>
<evidence type="ECO:0000256" key="1">
    <source>
        <dbReference type="ARBA" id="ARBA00001946"/>
    </source>
</evidence>
<keyword evidence="9" id="KW-0408">Iron</keyword>
<dbReference type="Pfam" id="PF13185">
    <property type="entry name" value="GAF_2"/>
    <property type="match status" value="1"/>
</dbReference>
<evidence type="ECO:0000256" key="10">
    <source>
        <dbReference type="ARBA" id="ARBA00023012"/>
    </source>
</evidence>
<dbReference type="SMART" id="SM00065">
    <property type="entry name" value="GAF"/>
    <property type="match status" value="2"/>
</dbReference>
<evidence type="ECO:0000256" key="2">
    <source>
        <dbReference type="ARBA" id="ARBA00001971"/>
    </source>
</evidence>
<dbReference type="InterPro" id="IPR050482">
    <property type="entry name" value="Sensor_HK_TwoCompSys"/>
</dbReference>
<feature type="domain" description="GAF" evidence="11">
    <location>
        <begin position="50"/>
        <end position="197"/>
    </location>
</feature>
<evidence type="ECO:0000256" key="6">
    <source>
        <dbReference type="ARBA" id="ARBA00022723"/>
    </source>
</evidence>
<dbReference type="GO" id="GO:0046983">
    <property type="term" value="F:protein dimerization activity"/>
    <property type="evidence" value="ECO:0007669"/>
    <property type="project" value="InterPro"/>
</dbReference>
<dbReference type="Gene3D" id="1.20.5.1930">
    <property type="match status" value="1"/>
</dbReference>
<evidence type="ECO:0000256" key="9">
    <source>
        <dbReference type="ARBA" id="ARBA00023004"/>
    </source>
</evidence>
<dbReference type="EMBL" id="FNDJ01000030">
    <property type="protein sequence ID" value="SDL74061.1"/>
    <property type="molecule type" value="Genomic_DNA"/>
</dbReference>
<dbReference type="PANTHER" id="PTHR24421">
    <property type="entry name" value="NITRATE/NITRITE SENSOR PROTEIN NARX-RELATED"/>
    <property type="match status" value="1"/>
</dbReference>
<evidence type="ECO:0000256" key="4">
    <source>
        <dbReference type="ARBA" id="ARBA00022553"/>
    </source>
</evidence>
<dbReference type="SUPFAM" id="SSF55874">
    <property type="entry name" value="ATPase domain of HSP90 chaperone/DNA topoisomerase II/histidine kinase"/>
    <property type="match status" value="1"/>
</dbReference>
<keyword evidence="8" id="KW-0460">Magnesium</keyword>
<dbReference type="InterPro" id="IPR029016">
    <property type="entry name" value="GAF-like_dom_sf"/>
</dbReference>
<keyword evidence="10" id="KW-0902">Two-component regulatory system</keyword>
<dbReference type="Gene3D" id="3.30.565.10">
    <property type="entry name" value="Histidine kinase-like ATPase, C-terminal domain"/>
    <property type="match status" value="1"/>
</dbReference>
<sequence length="565" mass="60748">MESEHRPLLPNMRLDELLAELQVRLNAVLATRDRVHALLEAVVSVGSDLDLETVLRRIVETATTLVDASYGALGVVGEEQTLLQFIPVGLSDEEIARIEHWPHGLGLLGLLIKDARPLRLSRISDHAESYGFPPGHPPMGTFLGVPVRVRDEVFGNLYLTEKRGGGDFDEEDEAVVIALASAAGVAVENARLYEESRRRETWLQASSEVTTILLSGAEPREVLSVVAARAREMGDADLVQVLLPDPSKQSLIVEVAEGDGADEVLGTAFEVAATLAGEVFTQGEPMSGPDTREAGSPLRELGYGPVLMIPLGAASAVRGVLVLAKRSGRPRFSRIDRQVLRGFADQAAIALELAEARRDAERLGLLEDRDRIAKDLHDVVIQRLFATAMTLMSTVRLVDHPEAGKRLQHAVDELDATIRQIRSSIFALQGPLGEVAPTLRGQIVDLVEGAGGHLGFMPGLRMEGQLDTLVPEPVAEHLLAVLREALSNVVRHSHAAHAEVAVEVAADQVILDVTDDGVGAGESGRRSGLRNIEDRAARLGGTAQLDTPGGGGTRLRWRVPLGSLD</sequence>
<dbReference type="Pfam" id="PF13492">
    <property type="entry name" value="GAF_3"/>
    <property type="match status" value="1"/>
</dbReference>
<dbReference type="InterPro" id="IPR003018">
    <property type="entry name" value="GAF"/>
</dbReference>
<accession>A0A1G9MJ79</accession>
<dbReference type="SUPFAM" id="SSF55781">
    <property type="entry name" value="GAF domain-like"/>
    <property type="match status" value="2"/>
</dbReference>
<dbReference type="GO" id="GO:0000155">
    <property type="term" value="F:phosphorelay sensor kinase activity"/>
    <property type="evidence" value="ECO:0007669"/>
    <property type="project" value="InterPro"/>
</dbReference>
<protein>
    <submittedName>
        <fullName evidence="13">Histidine kinase</fullName>
    </submittedName>
</protein>
<name>A0A1G9MJ79_9ACTN</name>
<dbReference type="GO" id="GO:0020037">
    <property type="term" value="F:heme binding"/>
    <property type="evidence" value="ECO:0007669"/>
    <property type="project" value="UniProtKB-ARBA"/>
</dbReference>
<comment type="cofactor">
    <cofactor evidence="1">
        <name>Mg(2+)</name>
        <dbReference type="ChEBI" id="CHEBI:18420"/>
    </cofactor>
</comment>
<dbReference type="Pfam" id="PF02518">
    <property type="entry name" value="HATPase_c"/>
    <property type="match status" value="1"/>
</dbReference>
<organism evidence="13 14">
    <name type="scientific">Nonomuraea jiangxiensis</name>
    <dbReference type="NCBI Taxonomy" id="633440"/>
    <lineage>
        <taxon>Bacteria</taxon>
        <taxon>Bacillati</taxon>
        <taxon>Actinomycetota</taxon>
        <taxon>Actinomycetes</taxon>
        <taxon>Streptosporangiales</taxon>
        <taxon>Streptosporangiaceae</taxon>
        <taxon>Nonomuraea</taxon>
    </lineage>
</organism>
<dbReference type="RefSeq" id="WP_425434789.1">
    <property type="nucleotide sequence ID" value="NZ_FNDJ01000030.1"/>
</dbReference>
<dbReference type="GO" id="GO:0019825">
    <property type="term" value="F:oxygen binding"/>
    <property type="evidence" value="ECO:0007669"/>
    <property type="project" value="UniProtKB-ARBA"/>
</dbReference>
<feature type="domain" description="Histidine kinase/HSP90-like ATPase" evidence="12">
    <location>
        <begin position="473"/>
        <end position="563"/>
    </location>
</feature>
<evidence type="ECO:0000256" key="8">
    <source>
        <dbReference type="ARBA" id="ARBA00022842"/>
    </source>
</evidence>
<dbReference type="InterPro" id="IPR036890">
    <property type="entry name" value="HATPase_C_sf"/>
</dbReference>